<feature type="transmembrane region" description="Helical" evidence="8">
    <location>
        <begin position="167"/>
        <end position="187"/>
    </location>
</feature>
<keyword evidence="4 8" id="KW-0812">Transmembrane</keyword>
<evidence type="ECO:0000313" key="10">
    <source>
        <dbReference type="Proteomes" id="UP000198688"/>
    </source>
</evidence>
<dbReference type="PROSITE" id="PS50283">
    <property type="entry name" value="NA_SOLUT_SYMP_3"/>
    <property type="match status" value="1"/>
</dbReference>
<evidence type="ECO:0000256" key="4">
    <source>
        <dbReference type="ARBA" id="ARBA00022692"/>
    </source>
</evidence>
<evidence type="ECO:0000256" key="1">
    <source>
        <dbReference type="ARBA" id="ARBA00004141"/>
    </source>
</evidence>
<protein>
    <submittedName>
        <fullName evidence="9">Sodium:solute symporter family protein</fullName>
    </submittedName>
</protein>
<keyword evidence="3" id="KW-0813">Transport</keyword>
<dbReference type="OrthoDB" id="3636885at2"/>
<dbReference type="EMBL" id="LT629758">
    <property type="protein sequence ID" value="SDT09623.1"/>
    <property type="molecule type" value="Genomic_DNA"/>
</dbReference>
<evidence type="ECO:0000313" key="9">
    <source>
        <dbReference type="EMBL" id="SDT09623.1"/>
    </source>
</evidence>
<evidence type="ECO:0000256" key="8">
    <source>
        <dbReference type="SAM" id="Phobius"/>
    </source>
</evidence>
<proteinExistence type="inferred from homology"/>
<accession>A0A1H1XKE3</accession>
<organism evidence="9 10">
    <name type="scientific">Actinoplanes derwentensis</name>
    <dbReference type="NCBI Taxonomy" id="113562"/>
    <lineage>
        <taxon>Bacteria</taxon>
        <taxon>Bacillati</taxon>
        <taxon>Actinomycetota</taxon>
        <taxon>Actinomycetes</taxon>
        <taxon>Micromonosporales</taxon>
        <taxon>Micromonosporaceae</taxon>
        <taxon>Actinoplanes</taxon>
    </lineage>
</organism>
<dbReference type="Pfam" id="PF00474">
    <property type="entry name" value="SSF"/>
    <property type="match status" value="1"/>
</dbReference>
<keyword evidence="10" id="KW-1185">Reference proteome</keyword>
<comment type="subcellular location">
    <subcellularLocation>
        <location evidence="1">Membrane</location>
        <topology evidence="1">Multi-pass membrane protein</topology>
    </subcellularLocation>
</comment>
<dbReference type="InterPro" id="IPR050277">
    <property type="entry name" value="Sodium:Solute_Symporter"/>
</dbReference>
<reference evidence="9 10" key="1">
    <citation type="submission" date="2016-10" db="EMBL/GenBank/DDBJ databases">
        <authorList>
            <person name="de Groot N.N."/>
        </authorList>
    </citation>
    <scope>NUCLEOTIDE SEQUENCE [LARGE SCALE GENOMIC DNA]</scope>
    <source>
        <strain evidence="9 10">DSM 43941</strain>
    </source>
</reference>
<feature type="transmembrane region" description="Helical" evidence="8">
    <location>
        <begin position="128"/>
        <end position="161"/>
    </location>
</feature>
<dbReference type="GO" id="GO:0022857">
    <property type="term" value="F:transmembrane transporter activity"/>
    <property type="evidence" value="ECO:0007669"/>
    <property type="project" value="InterPro"/>
</dbReference>
<evidence type="ECO:0000256" key="6">
    <source>
        <dbReference type="ARBA" id="ARBA00023136"/>
    </source>
</evidence>
<dbReference type="PANTHER" id="PTHR48086:SF8">
    <property type="entry name" value="MONOCARBOXYLIC ACID PERMEASE"/>
    <property type="match status" value="1"/>
</dbReference>
<feature type="transmembrane region" description="Helical" evidence="8">
    <location>
        <begin position="90"/>
        <end position="107"/>
    </location>
</feature>
<comment type="similarity">
    <text evidence="2 7">Belongs to the sodium:solute symporter (SSF) (TC 2.A.21) family.</text>
</comment>
<evidence type="ECO:0000256" key="2">
    <source>
        <dbReference type="ARBA" id="ARBA00006434"/>
    </source>
</evidence>
<keyword evidence="5 8" id="KW-1133">Transmembrane helix</keyword>
<dbReference type="PANTHER" id="PTHR48086">
    <property type="entry name" value="SODIUM/PROLINE SYMPORTER-RELATED"/>
    <property type="match status" value="1"/>
</dbReference>
<dbReference type="AlphaFoldDB" id="A0A1H1XKE3"/>
<evidence type="ECO:0000256" key="7">
    <source>
        <dbReference type="RuleBase" id="RU362091"/>
    </source>
</evidence>
<gene>
    <name evidence="9" type="ORF">SAMN04489716_2494</name>
</gene>
<dbReference type="Proteomes" id="UP000198688">
    <property type="component" value="Chromosome I"/>
</dbReference>
<dbReference type="Gene3D" id="1.20.1730.10">
    <property type="entry name" value="Sodium/glucose cotransporter"/>
    <property type="match status" value="1"/>
</dbReference>
<feature type="transmembrane region" description="Helical" evidence="8">
    <location>
        <begin position="6"/>
        <end position="26"/>
    </location>
</feature>
<keyword evidence="6 8" id="KW-0472">Membrane</keyword>
<dbReference type="InterPro" id="IPR001734">
    <property type="entry name" value="Na/solute_symporter"/>
</dbReference>
<name>A0A1H1XKE3_9ACTN</name>
<dbReference type="InterPro" id="IPR038377">
    <property type="entry name" value="Na/Glc_symporter_sf"/>
</dbReference>
<dbReference type="STRING" id="113562.SAMN04489716_2494"/>
<sequence>MWRDHLTQIIMFAVLFLGVSALGFAASRWRRTGTLNSLDEWGLGGRGFGGWITWFLHGGDIYTAYTFVAVPALLFAAGATGFYAVPYTVVMYPLVMLVLVRLWPVSYRHGLVTPADFVRKRYQSPTLALIVAITGIVATATVSKIVSLVVKFGALLFIVAISPQFAIDLQLIGGVIILQTLPAVGIGTGPGQRRQHRTGRLHRRSAGRRGDHLTAIPVPEVIDQWLSTAH</sequence>
<dbReference type="GO" id="GO:0005886">
    <property type="term" value="C:plasma membrane"/>
    <property type="evidence" value="ECO:0007669"/>
    <property type="project" value="TreeGrafter"/>
</dbReference>
<dbReference type="RefSeq" id="WP_157751503.1">
    <property type="nucleotide sequence ID" value="NZ_BOMJ01000048.1"/>
</dbReference>
<evidence type="ECO:0000256" key="3">
    <source>
        <dbReference type="ARBA" id="ARBA00022448"/>
    </source>
</evidence>
<evidence type="ECO:0000256" key="5">
    <source>
        <dbReference type="ARBA" id="ARBA00022989"/>
    </source>
</evidence>